<dbReference type="InterPro" id="IPR029058">
    <property type="entry name" value="AB_hydrolase_fold"/>
</dbReference>
<dbReference type="Gene3D" id="3.40.50.1820">
    <property type="entry name" value="alpha/beta hydrolase"/>
    <property type="match status" value="1"/>
</dbReference>
<feature type="transmembrane region" description="Helical" evidence="1">
    <location>
        <begin position="463"/>
        <end position="486"/>
    </location>
</feature>
<proteinExistence type="predicted"/>
<dbReference type="InterPro" id="IPR050583">
    <property type="entry name" value="Mycobacterial_A85_antigen"/>
</dbReference>
<evidence type="ECO:0000256" key="1">
    <source>
        <dbReference type="SAM" id="Phobius"/>
    </source>
</evidence>
<sequence>MFSPTSLAVLAVPIAGAVALAAGATRALRQGKGKRVAALVAGTAVLATSAVGLQLNRVTYHVESWGGLAKAIFSPPPDPEPLPFAEKPRVWDGETDPTYRVEKTPFTPHGVKNPAGTFYAVKYRGPQSGLSLPVTVWMPAGADNARDLAVLEILPGFPGNPPAIPRQLDLDRVLSTAIDAGAMPPTAVVIPHVALDRLEPDGFDLPGRPKIGTWIARDVPAMMAANFPVSREPAKWTIGGMSAGGYIGPALGAYTPDTFGNILFFSGSNEPELGGLVHSSDAVKTQYSVVNLIKQRPDMNVWAYATGHEYGGTRTLVGLADLATVGERTGSTALVFDQKAIHNWDTWGRVFPQAVDWLGTVLGGQRADSVDLPAAARTVAEARGPGRGGIYAVIGAVVALGAAGLGGRWWYWRRRGAGTDPVAGSGESLGVGLGAAGENRTGRAGSWTKAVAPASGGSWLSRLLIWDGGAVLLGVIGGTLLLVALANLRMEIVRNQDDLLTLLIFLGYNY</sequence>
<comment type="caution">
    <text evidence="2">The sequence shown here is derived from an EMBL/GenBank/DDBJ whole genome shotgun (WGS) entry which is preliminary data.</text>
</comment>
<dbReference type="PANTHER" id="PTHR48098:SF1">
    <property type="entry name" value="DIACYLGLYCEROL ACYLTRANSFERASE_MYCOLYLTRANSFERASE AG85A"/>
    <property type="match status" value="1"/>
</dbReference>
<dbReference type="InterPro" id="IPR000801">
    <property type="entry name" value="Esterase-like"/>
</dbReference>
<dbReference type="Pfam" id="PF00756">
    <property type="entry name" value="Esterase"/>
    <property type="match status" value="1"/>
</dbReference>
<protein>
    <recommendedName>
        <fullName evidence="4">Esterase</fullName>
    </recommendedName>
</protein>
<keyword evidence="1" id="KW-0472">Membrane</keyword>
<dbReference type="EMBL" id="JAUSQW010000001">
    <property type="protein sequence ID" value="MDP9800639.1"/>
    <property type="molecule type" value="Genomic_DNA"/>
</dbReference>
<feature type="transmembrane region" description="Helical" evidence="1">
    <location>
        <begin position="390"/>
        <end position="411"/>
    </location>
</feature>
<dbReference type="Proteomes" id="UP001235966">
    <property type="component" value="Unassembled WGS sequence"/>
</dbReference>
<dbReference type="SUPFAM" id="SSF53474">
    <property type="entry name" value="alpha/beta-Hydrolases"/>
    <property type="match status" value="1"/>
</dbReference>
<evidence type="ECO:0000313" key="2">
    <source>
        <dbReference type="EMBL" id="MDP9800639.1"/>
    </source>
</evidence>
<name>A0ABT9NA93_9ACTO</name>
<keyword evidence="1" id="KW-0812">Transmembrane</keyword>
<accession>A0ABT9NA93</accession>
<feature type="transmembrane region" description="Helical" evidence="1">
    <location>
        <begin position="37"/>
        <end position="55"/>
    </location>
</feature>
<evidence type="ECO:0000313" key="3">
    <source>
        <dbReference type="Proteomes" id="UP001235966"/>
    </source>
</evidence>
<organism evidence="2 3">
    <name type="scientific">Arcanobacterium wilhelmae</name>
    <dbReference type="NCBI Taxonomy" id="1803177"/>
    <lineage>
        <taxon>Bacteria</taxon>
        <taxon>Bacillati</taxon>
        <taxon>Actinomycetota</taxon>
        <taxon>Actinomycetes</taxon>
        <taxon>Actinomycetales</taxon>
        <taxon>Actinomycetaceae</taxon>
        <taxon>Arcanobacterium</taxon>
    </lineage>
</organism>
<dbReference type="PANTHER" id="PTHR48098">
    <property type="entry name" value="ENTEROCHELIN ESTERASE-RELATED"/>
    <property type="match status" value="1"/>
</dbReference>
<keyword evidence="3" id="KW-1185">Reference proteome</keyword>
<keyword evidence="1" id="KW-1133">Transmembrane helix</keyword>
<evidence type="ECO:0008006" key="4">
    <source>
        <dbReference type="Google" id="ProtNLM"/>
    </source>
</evidence>
<dbReference type="RefSeq" id="WP_278057999.1">
    <property type="nucleotide sequence ID" value="NZ_CP121247.1"/>
</dbReference>
<gene>
    <name evidence="2" type="ORF">J2S49_000715</name>
</gene>
<reference evidence="2 3" key="1">
    <citation type="submission" date="2023-07" db="EMBL/GenBank/DDBJ databases">
        <title>Sequencing the genomes of 1000 actinobacteria strains.</title>
        <authorList>
            <person name="Klenk H.-P."/>
        </authorList>
    </citation>
    <scope>NUCLEOTIDE SEQUENCE [LARGE SCALE GENOMIC DNA]</scope>
    <source>
        <strain evidence="2 3">DSM 102162</strain>
    </source>
</reference>